<dbReference type="InterPro" id="IPR027417">
    <property type="entry name" value="P-loop_NTPase"/>
</dbReference>
<evidence type="ECO:0000313" key="4">
    <source>
        <dbReference type="Proteomes" id="UP001301216"/>
    </source>
</evidence>
<dbReference type="InterPro" id="IPR003960">
    <property type="entry name" value="ATPase_AAA_CS"/>
</dbReference>
<keyword evidence="4" id="KW-1185">Reference proteome</keyword>
<evidence type="ECO:0000313" key="3">
    <source>
        <dbReference type="EMBL" id="MCX2696223.1"/>
    </source>
</evidence>
<dbReference type="InterPro" id="IPR003593">
    <property type="entry name" value="AAA+_ATPase"/>
</dbReference>
<dbReference type="Pfam" id="PF01434">
    <property type="entry name" value="Peptidase_M41"/>
    <property type="match status" value="1"/>
</dbReference>
<protein>
    <submittedName>
        <fullName evidence="3">AAA family ATPase</fullName>
    </submittedName>
</protein>
<evidence type="ECO:0000259" key="2">
    <source>
        <dbReference type="SMART" id="SM00382"/>
    </source>
</evidence>
<sequence length="718" mass="80008">MNSKDKEKPRFGAEVAKELDAHDQHHDILDAINLPDDDFAFPDENDSANEQSNFFDPVIEDFKVGLLYEIFSESVCAHSDEARAKFFDASASCTFILRAEEQQIDLFNAGIEDVLEGNFKQQYHGNRPQKTTTLNFENYAEGSLKNATDLLSHIFDYTRVFIYARPDHAVYSEIHQLVDADIELKLTPSILEKSVKKYIDPNFFLPKEIGQQLVKIPLFTLMKIFSKDRSTGQSVMMVRTYLNVGKSDGIAKTKGDFRPENDGPTLDDLHGLGAAGDWGRDLAIDLADWKSGEISWSEVDKGILLFGAPGTGKTTFASALARTCGVKIVMTSYAQWQSKGHLGDYLKAMRASFAEARKKAPCILFIDEFDSAGDRNSGASGNESYDTKAINGLLECLDGSEGRKGVVVIAATNLPSKIDPALRRPGRLDKVIEIPLPDAPAREGILRYHLKNDLEGVDLEPVVSRTSGMAGAWLESLVRNARRTARRARRDLKLEDLLAALPARTPMPAEALARSAVHEAGHAIIAIEYEKEIDYAEVCREVLTDSGEFNGGCVAIIRPPSEIYLRTKSQVLTMVRHLLGGLAAEEIVFGDKGDGGWSDLKEATFWCARMWLSTGQQDQLIFLAEAEVDPVLSTLKSRPDVQKKVESLLQECMSEVKTIIEKRRDNVRKLANTLIERGRLTGDEITQLLKSKTRLRLLKSMQKPEELFEFPEAYYECA</sequence>
<dbReference type="PANTHER" id="PTHR23076">
    <property type="entry name" value="METALLOPROTEASE M41 FTSH"/>
    <property type="match status" value="1"/>
</dbReference>
<dbReference type="Gene3D" id="1.10.8.60">
    <property type="match status" value="1"/>
</dbReference>
<organism evidence="3 4">
    <name type="scientific">Ochrobactrum chromiisoli</name>
    <dbReference type="NCBI Taxonomy" id="2993941"/>
    <lineage>
        <taxon>Bacteria</taxon>
        <taxon>Pseudomonadati</taxon>
        <taxon>Pseudomonadota</taxon>
        <taxon>Alphaproteobacteria</taxon>
        <taxon>Hyphomicrobiales</taxon>
        <taxon>Brucellaceae</taxon>
        <taxon>Brucella/Ochrobactrum group</taxon>
        <taxon>Ochrobactrum</taxon>
    </lineage>
</organism>
<dbReference type="SUPFAM" id="SSF52540">
    <property type="entry name" value="P-loop containing nucleoside triphosphate hydrolases"/>
    <property type="match status" value="1"/>
</dbReference>
<dbReference type="PANTHER" id="PTHR23076:SF97">
    <property type="entry name" value="ATP-DEPENDENT ZINC METALLOPROTEASE YME1L1"/>
    <property type="match status" value="1"/>
</dbReference>
<dbReference type="SUPFAM" id="SSF140990">
    <property type="entry name" value="FtsH protease domain-like"/>
    <property type="match status" value="1"/>
</dbReference>
<dbReference type="Gene3D" id="3.40.50.300">
    <property type="entry name" value="P-loop containing nucleotide triphosphate hydrolases"/>
    <property type="match status" value="1"/>
</dbReference>
<dbReference type="Proteomes" id="UP001301216">
    <property type="component" value="Unassembled WGS sequence"/>
</dbReference>
<dbReference type="Pfam" id="PF00004">
    <property type="entry name" value="AAA"/>
    <property type="match status" value="1"/>
</dbReference>
<feature type="domain" description="AAA+ ATPase" evidence="2">
    <location>
        <begin position="299"/>
        <end position="438"/>
    </location>
</feature>
<dbReference type="RefSeq" id="WP_265983480.1">
    <property type="nucleotide sequence ID" value="NZ_JAPHAV010000001.1"/>
</dbReference>
<dbReference type="InterPro" id="IPR000642">
    <property type="entry name" value="Peptidase_M41"/>
</dbReference>
<dbReference type="PROSITE" id="PS00674">
    <property type="entry name" value="AAA"/>
    <property type="match status" value="1"/>
</dbReference>
<proteinExistence type="inferred from homology"/>
<evidence type="ECO:0000256" key="1">
    <source>
        <dbReference type="RuleBase" id="RU003651"/>
    </source>
</evidence>
<dbReference type="Gene3D" id="1.20.58.760">
    <property type="entry name" value="Peptidase M41"/>
    <property type="match status" value="1"/>
</dbReference>
<dbReference type="SMART" id="SM00382">
    <property type="entry name" value="AAA"/>
    <property type="match status" value="1"/>
</dbReference>
<accession>A0ABT3QKT5</accession>
<dbReference type="EMBL" id="JAPHAV010000001">
    <property type="protein sequence ID" value="MCX2696223.1"/>
    <property type="molecule type" value="Genomic_DNA"/>
</dbReference>
<name>A0ABT3QKT5_9HYPH</name>
<comment type="caution">
    <text evidence="3">The sequence shown here is derived from an EMBL/GenBank/DDBJ whole genome shotgun (WGS) entry which is preliminary data.</text>
</comment>
<comment type="similarity">
    <text evidence="1">Belongs to the AAA ATPase family.</text>
</comment>
<keyword evidence="1" id="KW-0067">ATP-binding</keyword>
<gene>
    <name evidence="3" type="ORF">OPR82_05460</name>
</gene>
<dbReference type="InterPro" id="IPR037219">
    <property type="entry name" value="Peptidase_M41-like"/>
</dbReference>
<reference evidence="3 4" key="1">
    <citation type="submission" date="2022-11" db="EMBL/GenBank/DDBJ databases">
        <title>Brucella sp. YY2X, whole genome shotgun sequencing project.</title>
        <authorList>
            <person name="Yang Y."/>
        </authorList>
    </citation>
    <scope>NUCLEOTIDE SEQUENCE [LARGE SCALE GENOMIC DNA]</scope>
    <source>
        <strain evidence="3 4">YY2X</strain>
    </source>
</reference>
<keyword evidence="1" id="KW-0547">Nucleotide-binding</keyword>
<dbReference type="InterPro" id="IPR003959">
    <property type="entry name" value="ATPase_AAA_core"/>
</dbReference>
<dbReference type="CDD" id="cd19481">
    <property type="entry name" value="RecA-like_protease"/>
    <property type="match status" value="1"/>
</dbReference>